<keyword evidence="2" id="KW-1185">Reference proteome</keyword>
<proteinExistence type="predicted"/>
<dbReference type="Proteomes" id="UP001154282">
    <property type="component" value="Unassembled WGS sequence"/>
</dbReference>
<evidence type="ECO:0000313" key="2">
    <source>
        <dbReference type="Proteomes" id="UP001154282"/>
    </source>
</evidence>
<reference evidence="1" key="1">
    <citation type="submission" date="2022-08" db="EMBL/GenBank/DDBJ databases">
        <authorList>
            <person name="Gutierrez-Valencia J."/>
        </authorList>
    </citation>
    <scope>NUCLEOTIDE SEQUENCE</scope>
</reference>
<name>A0AAV0J9F7_9ROSI</name>
<dbReference type="EMBL" id="CAMGYJ010000004">
    <property type="protein sequence ID" value="CAI0406467.1"/>
    <property type="molecule type" value="Genomic_DNA"/>
</dbReference>
<gene>
    <name evidence="1" type="ORF">LITE_LOCUS13211</name>
</gene>
<evidence type="ECO:0000313" key="1">
    <source>
        <dbReference type="EMBL" id="CAI0406467.1"/>
    </source>
</evidence>
<accession>A0AAV0J9F7</accession>
<protein>
    <submittedName>
        <fullName evidence="1">Uncharacterized protein</fullName>
    </submittedName>
</protein>
<sequence>MIIISSSTGGEPAAR</sequence>
<comment type="caution">
    <text evidence="1">The sequence shown here is derived from an EMBL/GenBank/DDBJ whole genome shotgun (WGS) entry which is preliminary data.</text>
</comment>
<organism evidence="1 2">
    <name type="scientific">Linum tenue</name>
    <dbReference type="NCBI Taxonomy" id="586396"/>
    <lineage>
        <taxon>Eukaryota</taxon>
        <taxon>Viridiplantae</taxon>
        <taxon>Streptophyta</taxon>
        <taxon>Embryophyta</taxon>
        <taxon>Tracheophyta</taxon>
        <taxon>Spermatophyta</taxon>
        <taxon>Magnoliopsida</taxon>
        <taxon>eudicotyledons</taxon>
        <taxon>Gunneridae</taxon>
        <taxon>Pentapetalae</taxon>
        <taxon>rosids</taxon>
        <taxon>fabids</taxon>
        <taxon>Malpighiales</taxon>
        <taxon>Linaceae</taxon>
        <taxon>Linum</taxon>
    </lineage>
</organism>